<feature type="domain" description="NAC" evidence="13">
    <location>
        <begin position="6"/>
        <end position="159"/>
    </location>
</feature>
<dbReference type="EMBL" id="JBBNAE010000005">
    <property type="protein sequence ID" value="KAK9122843.1"/>
    <property type="molecule type" value="Genomic_DNA"/>
</dbReference>
<keyword evidence="7 12" id="KW-0472">Membrane</keyword>
<accession>A0AAP0NXM0</accession>
<dbReference type="GO" id="GO:0016020">
    <property type="term" value="C:membrane"/>
    <property type="evidence" value="ECO:0007669"/>
    <property type="project" value="UniProtKB-SubCell"/>
</dbReference>
<dbReference type="GO" id="GO:0006355">
    <property type="term" value="P:regulation of DNA-templated transcription"/>
    <property type="evidence" value="ECO:0007669"/>
    <property type="project" value="InterPro"/>
</dbReference>
<evidence type="ECO:0000256" key="10">
    <source>
        <dbReference type="ARBA" id="ARBA00023242"/>
    </source>
</evidence>
<evidence type="ECO:0000256" key="4">
    <source>
        <dbReference type="ARBA" id="ARBA00022989"/>
    </source>
</evidence>
<feature type="compositionally biased region" description="Polar residues" evidence="11">
    <location>
        <begin position="176"/>
        <end position="188"/>
    </location>
</feature>
<evidence type="ECO:0000256" key="5">
    <source>
        <dbReference type="ARBA" id="ARBA00023015"/>
    </source>
</evidence>
<keyword evidence="5" id="KW-0805">Transcription regulation</keyword>
<gene>
    <name evidence="14" type="ORF">Sjap_012445</name>
</gene>
<evidence type="ECO:0000256" key="7">
    <source>
        <dbReference type="ARBA" id="ARBA00023136"/>
    </source>
</evidence>
<dbReference type="InterPro" id="IPR003441">
    <property type="entry name" value="NAC-dom"/>
</dbReference>
<evidence type="ECO:0000256" key="12">
    <source>
        <dbReference type="SAM" id="Phobius"/>
    </source>
</evidence>
<dbReference type="SUPFAM" id="SSF101941">
    <property type="entry name" value="NAC domain"/>
    <property type="match status" value="1"/>
</dbReference>
<dbReference type="GO" id="GO:0000976">
    <property type="term" value="F:transcription cis-regulatory region binding"/>
    <property type="evidence" value="ECO:0007669"/>
    <property type="project" value="UniProtKB-ARBA"/>
</dbReference>
<feature type="region of interest" description="Disordered" evidence="11">
    <location>
        <begin position="165"/>
        <end position="188"/>
    </location>
</feature>
<evidence type="ECO:0000259" key="13">
    <source>
        <dbReference type="PROSITE" id="PS51005"/>
    </source>
</evidence>
<dbReference type="Gene3D" id="2.170.150.80">
    <property type="entry name" value="NAC domain"/>
    <property type="match status" value="1"/>
</dbReference>
<dbReference type="GO" id="GO:0005634">
    <property type="term" value="C:nucleus"/>
    <property type="evidence" value="ECO:0007669"/>
    <property type="project" value="UniProtKB-SubCell"/>
</dbReference>
<evidence type="ECO:0000256" key="1">
    <source>
        <dbReference type="ARBA" id="ARBA00004123"/>
    </source>
</evidence>
<comment type="caution">
    <text evidence="14">The sequence shown here is derived from an EMBL/GenBank/DDBJ whole genome shotgun (WGS) entry which is preliminary data.</text>
</comment>
<keyword evidence="4 12" id="KW-1133">Transmembrane helix</keyword>
<keyword evidence="6" id="KW-0238">DNA-binding</keyword>
<dbReference type="PROSITE" id="PS51005">
    <property type="entry name" value="NAC"/>
    <property type="match status" value="1"/>
</dbReference>
<protein>
    <recommendedName>
        <fullName evidence="13">NAC domain-containing protein</fullName>
    </recommendedName>
</protein>
<dbReference type="AlphaFoldDB" id="A0AAP0NXM0"/>
<proteinExistence type="predicted"/>
<dbReference type="PANTHER" id="PTHR31744">
    <property type="entry name" value="PROTEIN CUP-SHAPED COTYLEDON 2-RELATED"/>
    <property type="match status" value="1"/>
</dbReference>
<organism evidence="14 15">
    <name type="scientific">Stephania japonica</name>
    <dbReference type="NCBI Taxonomy" id="461633"/>
    <lineage>
        <taxon>Eukaryota</taxon>
        <taxon>Viridiplantae</taxon>
        <taxon>Streptophyta</taxon>
        <taxon>Embryophyta</taxon>
        <taxon>Tracheophyta</taxon>
        <taxon>Spermatophyta</taxon>
        <taxon>Magnoliopsida</taxon>
        <taxon>Ranunculales</taxon>
        <taxon>Menispermaceae</taxon>
        <taxon>Menispermoideae</taxon>
        <taxon>Cissampelideae</taxon>
        <taxon>Stephania</taxon>
    </lineage>
</organism>
<evidence type="ECO:0000256" key="3">
    <source>
        <dbReference type="ARBA" id="ARBA00022692"/>
    </source>
</evidence>
<evidence type="ECO:0000313" key="14">
    <source>
        <dbReference type="EMBL" id="KAK9122843.1"/>
    </source>
</evidence>
<dbReference type="Pfam" id="PF02365">
    <property type="entry name" value="NAM"/>
    <property type="match status" value="1"/>
</dbReference>
<evidence type="ECO:0000256" key="6">
    <source>
        <dbReference type="ARBA" id="ARBA00023125"/>
    </source>
</evidence>
<name>A0AAP0NXM0_9MAGN</name>
<evidence type="ECO:0000256" key="2">
    <source>
        <dbReference type="ARBA" id="ARBA00004167"/>
    </source>
</evidence>
<keyword evidence="10" id="KW-0539">Nucleus</keyword>
<keyword evidence="8" id="KW-0010">Activator</keyword>
<dbReference type="Proteomes" id="UP001417504">
    <property type="component" value="Unassembled WGS sequence"/>
</dbReference>
<keyword evidence="3 12" id="KW-0812">Transmembrane</keyword>
<evidence type="ECO:0000256" key="8">
    <source>
        <dbReference type="ARBA" id="ARBA00023159"/>
    </source>
</evidence>
<feature type="transmembrane region" description="Helical" evidence="12">
    <location>
        <begin position="344"/>
        <end position="363"/>
    </location>
</feature>
<evidence type="ECO:0000313" key="15">
    <source>
        <dbReference type="Proteomes" id="UP001417504"/>
    </source>
</evidence>
<keyword evidence="9" id="KW-0804">Transcription</keyword>
<dbReference type="InterPro" id="IPR036093">
    <property type="entry name" value="NAC_dom_sf"/>
</dbReference>
<comment type="subcellular location">
    <subcellularLocation>
        <location evidence="2">Membrane</location>
        <topology evidence="2">Single-pass membrane protein</topology>
    </subcellularLocation>
    <subcellularLocation>
        <location evidence="1">Nucleus</location>
    </subcellularLocation>
</comment>
<dbReference type="PANTHER" id="PTHR31744:SF216">
    <property type="entry name" value="NAC TRANSCRIPTION FACTOR"/>
    <property type="match status" value="1"/>
</dbReference>
<keyword evidence="15" id="KW-1185">Reference proteome</keyword>
<evidence type="ECO:0000256" key="9">
    <source>
        <dbReference type="ARBA" id="ARBA00023163"/>
    </source>
</evidence>
<reference evidence="14 15" key="1">
    <citation type="submission" date="2024-01" db="EMBL/GenBank/DDBJ databases">
        <title>Genome assemblies of Stephania.</title>
        <authorList>
            <person name="Yang L."/>
        </authorList>
    </citation>
    <scope>NUCLEOTIDE SEQUENCE [LARGE SCALE GENOMIC DNA]</scope>
    <source>
        <strain evidence="14">QJT</strain>
        <tissue evidence="14">Leaf</tissue>
    </source>
</reference>
<evidence type="ECO:0000256" key="11">
    <source>
        <dbReference type="SAM" id="MobiDB-lite"/>
    </source>
</evidence>
<sequence>MEIAKLFPGFRFSPTDVELISHYLKRKIEGSEFKDEVIAEVDICKYEPWDLPVPVYVEPVKSIIPSDDEWFFFSPSGRRYPNGSQARRATEFGFWKATGKERFIRSGTNVIGTKRTLVFHVGRAPKGERTDWIMHEYCMKGHKVDKSQDSFVICRIRKKLDFTTAPDSPGIESPVSRGSPSNASASTAFPVVQTQPSQVGVYRDGKLMECSLNKQSSGLNSPVEPDDEPVLIQPDEGYLLDYQTGTVQAIEAEDDCFAEIMNDDIVNLDEISLPRTPLHPHHGTAYRRIRLQLCKSDRGHAYRGHRHIKISRLSDGRSSMARAIQLGVRQCVGNLKNKNSFRRTVFTISILMVSLFFLCLKLFR</sequence>